<dbReference type="AlphaFoldDB" id="A0A081NC88"/>
<gene>
    <name evidence="1" type="ORF">GZ77_06250</name>
</gene>
<organism evidence="1 2">
    <name type="scientific">Endozoicomonas montiporae</name>
    <dbReference type="NCBI Taxonomy" id="1027273"/>
    <lineage>
        <taxon>Bacteria</taxon>
        <taxon>Pseudomonadati</taxon>
        <taxon>Pseudomonadota</taxon>
        <taxon>Gammaproteobacteria</taxon>
        <taxon>Oceanospirillales</taxon>
        <taxon>Endozoicomonadaceae</taxon>
        <taxon>Endozoicomonas</taxon>
    </lineage>
</organism>
<sequence>MPTKPDDISHLAGCLTADARIKHASLEEIENAIQQGIRKSTKTAHPKTIETHSKATIISCTPEANHGQI</sequence>
<reference evidence="1 2" key="1">
    <citation type="submission" date="2014-06" db="EMBL/GenBank/DDBJ databases">
        <title>Whole Genome Sequences of Three Symbiotic Endozoicomonas Bacteria.</title>
        <authorList>
            <person name="Neave M.J."/>
            <person name="Apprill A."/>
            <person name="Voolstra C.R."/>
        </authorList>
    </citation>
    <scope>NUCLEOTIDE SEQUENCE [LARGE SCALE GENOMIC DNA]</scope>
    <source>
        <strain evidence="1 2">LMG 24815</strain>
    </source>
</reference>
<dbReference type="Proteomes" id="UP000028006">
    <property type="component" value="Unassembled WGS sequence"/>
</dbReference>
<evidence type="ECO:0000313" key="2">
    <source>
        <dbReference type="Proteomes" id="UP000028006"/>
    </source>
</evidence>
<protein>
    <submittedName>
        <fullName evidence="1">Uncharacterized protein</fullName>
    </submittedName>
</protein>
<comment type="caution">
    <text evidence="1">The sequence shown here is derived from an EMBL/GenBank/DDBJ whole genome shotgun (WGS) entry which is preliminary data.</text>
</comment>
<accession>A0A081NC88</accession>
<proteinExistence type="predicted"/>
<evidence type="ECO:0000313" key="1">
    <source>
        <dbReference type="EMBL" id="KEQ16061.1"/>
    </source>
</evidence>
<keyword evidence="2" id="KW-1185">Reference proteome</keyword>
<name>A0A081NC88_9GAMM</name>
<dbReference type="EMBL" id="JOKG01000001">
    <property type="protein sequence ID" value="KEQ16061.1"/>
    <property type="molecule type" value="Genomic_DNA"/>
</dbReference>